<evidence type="ECO:0000313" key="2">
    <source>
        <dbReference type="EMBL" id="KAL0503958.1"/>
    </source>
</evidence>
<dbReference type="EMBL" id="JBAMZL010000027">
    <property type="protein sequence ID" value="KAL0503958.1"/>
    <property type="molecule type" value="Genomic_DNA"/>
</dbReference>
<sequence length="226" mass="26128">MERSTRGNSAHCPFLDVFLSTLRPHGTIQSTPHASFKAHCGTMDHRGGSSSSASHQKKAYHSNLGDDDVSANAFPRETFSDDQIQEIEQLLSRISNEMDDHEMIESSFDTDHVSSPTGLVVAQKNCEHNKMLSDRRQGIDADDKRDRIWKARIADVHTYLEHKKCDSINAIINKRKFREKVRQQRHWHHTRYHSSIPKLMPSLTDQFSKYYVQADDMMLFVEMRSR</sequence>
<gene>
    <name evidence="2" type="ORF">Q4I30_004552</name>
</gene>
<name>A0AAW3ACJ5_9TRYP</name>
<dbReference type="Proteomes" id="UP001482455">
    <property type="component" value="Unassembled WGS sequence"/>
</dbReference>
<keyword evidence="3" id="KW-1185">Reference proteome</keyword>
<dbReference type="AlphaFoldDB" id="A0AAW3ACJ5"/>
<comment type="caution">
    <text evidence="2">The sequence shown here is derived from an EMBL/GenBank/DDBJ whole genome shotgun (WGS) entry which is preliminary data.</text>
</comment>
<accession>A0AAW3ACJ5</accession>
<feature type="region of interest" description="Disordered" evidence="1">
    <location>
        <begin position="30"/>
        <end position="67"/>
    </location>
</feature>
<proteinExistence type="predicted"/>
<organism evidence="2 3">
    <name type="scientific">Leishmania utingensis</name>
    <dbReference type="NCBI Taxonomy" id="653362"/>
    <lineage>
        <taxon>Eukaryota</taxon>
        <taxon>Discoba</taxon>
        <taxon>Euglenozoa</taxon>
        <taxon>Kinetoplastea</taxon>
        <taxon>Metakinetoplastina</taxon>
        <taxon>Trypanosomatida</taxon>
        <taxon>Trypanosomatidae</taxon>
        <taxon>Leishmaniinae</taxon>
        <taxon>Leishmania</taxon>
    </lineage>
</organism>
<evidence type="ECO:0000313" key="3">
    <source>
        <dbReference type="Proteomes" id="UP001482455"/>
    </source>
</evidence>
<evidence type="ECO:0000256" key="1">
    <source>
        <dbReference type="SAM" id="MobiDB-lite"/>
    </source>
</evidence>
<protein>
    <submittedName>
        <fullName evidence="2">Uncharacterized protein</fullName>
    </submittedName>
</protein>
<reference evidence="2 3" key="1">
    <citation type="submission" date="2024-02" db="EMBL/GenBank/DDBJ databases">
        <title>FIRST GENOME SEQUENCES OF Leishmania (Viannia) shawi, Leishmania (Viannia) lindenbergi AND Leishmania (Viannia) utingensis.</title>
        <authorList>
            <person name="Resadore F."/>
            <person name="Custodio M.G.F."/>
            <person name="Boite M.C."/>
            <person name="Cupolillo E."/>
            <person name="Ferreira G.E.M."/>
        </authorList>
    </citation>
    <scope>NUCLEOTIDE SEQUENCE [LARGE SCALE GENOMIC DNA]</scope>
    <source>
        <strain evidence="2 3">ITUB/BR/1977/M4964</strain>
    </source>
</reference>